<dbReference type="PANTHER" id="PTHR30429:SF3">
    <property type="entry name" value="LIPOPROTEIN"/>
    <property type="match status" value="1"/>
</dbReference>
<keyword evidence="2" id="KW-0732">Signal</keyword>
<name>A0A0R1JX47_9LACO</name>
<dbReference type="STRING" id="1291734.FD02_GL001657"/>
<evidence type="ECO:0000313" key="9">
    <source>
        <dbReference type="Proteomes" id="UP000051804"/>
    </source>
</evidence>
<evidence type="ECO:0000256" key="6">
    <source>
        <dbReference type="PIRNR" id="PIRNR002854"/>
    </source>
</evidence>
<evidence type="ECO:0000256" key="2">
    <source>
        <dbReference type="ARBA" id="ARBA00022729"/>
    </source>
</evidence>
<dbReference type="InterPro" id="IPR004872">
    <property type="entry name" value="Lipoprotein_NlpA"/>
</dbReference>
<protein>
    <recommendedName>
        <fullName evidence="6">Lipoprotein</fullName>
    </recommendedName>
</protein>
<gene>
    <name evidence="8" type="ORF">FD02_GL001657</name>
</gene>
<dbReference type="Proteomes" id="UP000051804">
    <property type="component" value="Unassembled WGS sequence"/>
</dbReference>
<dbReference type="Gene3D" id="3.40.190.10">
    <property type="entry name" value="Periplasmic binding protein-like II"/>
    <property type="match status" value="2"/>
</dbReference>
<evidence type="ECO:0000256" key="5">
    <source>
        <dbReference type="ARBA" id="ARBA00023288"/>
    </source>
</evidence>
<comment type="caution">
    <text evidence="8">The sequence shown here is derived from an EMBL/GenBank/DDBJ whole genome shotgun (WGS) entry which is preliminary data.</text>
</comment>
<evidence type="ECO:0000256" key="4">
    <source>
        <dbReference type="ARBA" id="ARBA00023139"/>
    </source>
</evidence>
<comment type="similarity">
    <text evidence="6">Belongs to the nlpA lipoprotein family.</text>
</comment>
<keyword evidence="5 6" id="KW-0449">Lipoprotein</keyword>
<comment type="subcellular location">
    <subcellularLocation>
        <location evidence="1">Membrane</location>
        <topology evidence="1">Lipid-anchor</topology>
    </subcellularLocation>
</comment>
<evidence type="ECO:0000256" key="7">
    <source>
        <dbReference type="PIRSR" id="PIRSR002854-1"/>
    </source>
</evidence>
<dbReference type="EMBL" id="AZDJ01000003">
    <property type="protein sequence ID" value="KRK73827.1"/>
    <property type="molecule type" value="Genomic_DNA"/>
</dbReference>
<sequence length="289" mass="31439">MKWGSLFVWINKGEIVMKKRFKWLGVALACIAVIGLAGCGKSSSSGKTVKVGIVGSDKGGVWKTVAADVKKDGINLKVVEFSDYDQPNIALRDGDLDINATQQRSFLAAWDKEHKTTLTPIGNTVIAPLAVYSDKLKSLKGLKKGATIAIPNDSTDETRSLQLLSEAGLIKVDPSKDLPTLTDITENKLKLKLKELAPNLIPKALPDVDLAIINSGIASDAKLKPTDALYRAKVTKASKPWINCIAARKKDVHNKTYQKIVKAYQTEKIAKLIKKVNQGSVIPAWNIKL</sequence>
<reference evidence="8 9" key="1">
    <citation type="journal article" date="2015" name="Genome Announc.">
        <title>Expanding the biotechnology potential of lactobacilli through comparative genomics of 213 strains and associated genera.</title>
        <authorList>
            <person name="Sun Z."/>
            <person name="Harris H.M."/>
            <person name="McCann A."/>
            <person name="Guo C."/>
            <person name="Argimon S."/>
            <person name="Zhang W."/>
            <person name="Yang X."/>
            <person name="Jeffery I.B."/>
            <person name="Cooney J.C."/>
            <person name="Kagawa T.F."/>
            <person name="Liu W."/>
            <person name="Song Y."/>
            <person name="Salvetti E."/>
            <person name="Wrobel A."/>
            <person name="Rasinkangas P."/>
            <person name="Parkhill J."/>
            <person name="Rea M.C."/>
            <person name="O'Sullivan O."/>
            <person name="Ritari J."/>
            <person name="Douillard F.P."/>
            <person name="Paul Ross R."/>
            <person name="Yang R."/>
            <person name="Briner A.E."/>
            <person name="Felis G.E."/>
            <person name="de Vos W.M."/>
            <person name="Barrangou R."/>
            <person name="Klaenhammer T.R."/>
            <person name="Caufield P.W."/>
            <person name="Cui Y."/>
            <person name="Zhang H."/>
            <person name="O'Toole P.W."/>
        </authorList>
    </citation>
    <scope>NUCLEOTIDE SEQUENCE [LARGE SCALE GENOMIC DNA]</scope>
    <source>
        <strain evidence="8 9">JCM 17158</strain>
    </source>
</reference>
<evidence type="ECO:0000313" key="8">
    <source>
        <dbReference type="EMBL" id="KRK73827.1"/>
    </source>
</evidence>
<feature type="lipid moiety-binding region" description="S-diacylglycerol cysteine" evidence="7">
    <location>
        <position position="39"/>
    </location>
</feature>
<keyword evidence="9" id="KW-1185">Reference proteome</keyword>
<keyword evidence="4" id="KW-0564">Palmitate</keyword>
<dbReference type="PANTHER" id="PTHR30429">
    <property type="entry name" value="D-METHIONINE-BINDING LIPOPROTEIN METQ"/>
    <property type="match status" value="1"/>
</dbReference>
<dbReference type="PATRIC" id="fig|1291734.4.peg.1705"/>
<dbReference type="GO" id="GO:0016020">
    <property type="term" value="C:membrane"/>
    <property type="evidence" value="ECO:0007669"/>
    <property type="project" value="UniProtKB-SubCell"/>
</dbReference>
<evidence type="ECO:0000256" key="1">
    <source>
        <dbReference type="ARBA" id="ARBA00004635"/>
    </source>
</evidence>
<dbReference type="Pfam" id="PF03180">
    <property type="entry name" value="Lipoprotein_9"/>
    <property type="match status" value="1"/>
</dbReference>
<organism evidence="8 9">
    <name type="scientific">Lacticaseibacillus nasuensis JCM 17158</name>
    <dbReference type="NCBI Taxonomy" id="1291734"/>
    <lineage>
        <taxon>Bacteria</taxon>
        <taxon>Bacillati</taxon>
        <taxon>Bacillota</taxon>
        <taxon>Bacilli</taxon>
        <taxon>Lactobacillales</taxon>
        <taxon>Lactobacillaceae</taxon>
        <taxon>Lacticaseibacillus</taxon>
    </lineage>
</organism>
<accession>A0A0R1JX47</accession>
<dbReference type="PIRSF" id="PIRSF002854">
    <property type="entry name" value="MetQ"/>
    <property type="match status" value="1"/>
</dbReference>
<dbReference type="SUPFAM" id="SSF53850">
    <property type="entry name" value="Periplasmic binding protein-like II"/>
    <property type="match status" value="1"/>
</dbReference>
<proteinExistence type="inferred from homology"/>
<evidence type="ECO:0000256" key="3">
    <source>
        <dbReference type="ARBA" id="ARBA00023136"/>
    </source>
</evidence>
<keyword evidence="3" id="KW-0472">Membrane</keyword>
<dbReference type="AlphaFoldDB" id="A0A0R1JX47"/>